<sequence length="131" mass="13877">MVIKVAASGPGPERLWRDALAAGRLTLPFCADCGRAHFFPRVLCPQCGSGDIALRDASGRGTVHSTTVLRRRKEEGGDLNIALVDFAEGGRMMTRVDGIPPTDVRIGQPVVARIVTEDGAPVVVFTPAEAP</sequence>
<dbReference type="OrthoDB" id="3182121at2"/>
<keyword evidence="3" id="KW-0238">DNA-binding</keyword>
<evidence type="ECO:0000259" key="1">
    <source>
        <dbReference type="Pfam" id="PF01796"/>
    </source>
</evidence>
<dbReference type="SUPFAM" id="SSF50249">
    <property type="entry name" value="Nucleic acid-binding proteins"/>
    <property type="match status" value="1"/>
</dbReference>
<dbReference type="GO" id="GO:0003677">
    <property type="term" value="F:DNA binding"/>
    <property type="evidence" value="ECO:0007669"/>
    <property type="project" value="UniProtKB-KW"/>
</dbReference>
<comment type="caution">
    <text evidence="3">The sequence shown here is derived from an EMBL/GenBank/DDBJ whole genome shotgun (WGS) entry which is preliminary data.</text>
</comment>
<dbReference type="Gene3D" id="6.10.30.10">
    <property type="match status" value="1"/>
</dbReference>
<dbReference type="EMBL" id="QGLE01000023">
    <property type="protein sequence ID" value="PWR17580.1"/>
    <property type="molecule type" value="Genomic_DNA"/>
</dbReference>
<protein>
    <submittedName>
        <fullName evidence="3">DNA-binding protein</fullName>
    </submittedName>
</protein>
<dbReference type="InterPro" id="IPR002878">
    <property type="entry name" value="ChsH2_C"/>
</dbReference>
<dbReference type="RefSeq" id="WP_109908126.1">
    <property type="nucleotide sequence ID" value="NZ_QGLE01000023.1"/>
</dbReference>
<evidence type="ECO:0000313" key="3">
    <source>
        <dbReference type="EMBL" id="PWR17580.1"/>
    </source>
</evidence>
<evidence type="ECO:0000313" key="4">
    <source>
        <dbReference type="Proteomes" id="UP000245461"/>
    </source>
</evidence>
<dbReference type="AlphaFoldDB" id="A0A317DUB9"/>
<dbReference type="PANTHER" id="PTHR34075:SF5">
    <property type="entry name" value="BLR3430 PROTEIN"/>
    <property type="match status" value="1"/>
</dbReference>
<reference evidence="3 4" key="1">
    <citation type="submission" date="2018-05" db="EMBL/GenBank/DDBJ databases">
        <title>Zavarzinia sp. HR-AS.</title>
        <authorList>
            <person name="Lee Y."/>
            <person name="Jeon C.O."/>
        </authorList>
    </citation>
    <scope>NUCLEOTIDE SEQUENCE [LARGE SCALE GENOMIC DNA]</scope>
    <source>
        <strain evidence="3 4">HR-AS</strain>
    </source>
</reference>
<gene>
    <name evidence="3" type="ORF">DKG74_20920</name>
</gene>
<dbReference type="InterPro" id="IPR012340">
    <property type="entry name" value="NA-bd_OB-fold"/>
</dbReference>
<organism evidence="3 4">
    <name type="scientific">Zavarzinia aquatilis</name>
    <dbReference type="NCBI Taxonomy" id="2211142"/>
    <lineage>
        <taxon>Bacteria</taxon>
        <taxon>Pseudomonadati</taxon>
        <taxon>Pseudomonadota</taxon>
        <taxon>Alphaproteobacteria</taxon>
        <taxon>Rhodospirillales</taxon>
        <taxon>Zavarziniaceae</taxon>
        <taxon>Zavarzinia</taxon>
    </lineage>
</organism>
<evidence type="ECO:0000259" key="2">
    <source>
        <dbReference type="Pfam" id="PF12172"/>
    </source>
</evidence>
<dbReference type="PANTHER" id="PTHR34075">
    <property type="entry name" value="BLR3430 PROTEIN"/>
    <property type="match status" value="1"/>
</dbReference>
<dbReference type="Pfam" id="PF01796">
    <property type="entry name" value="OB_ChsH2_C"/>
    <property type="match status" value="1"/>
</dbReference>
<proteinExistence type="predicted"/>
<name>A0A317DUB9_9PROT</name>
<feature type="domain" description="ChsH2 C-terminal OB-fold" evidence="1">
    <location>
        <begin position="55"/>
        <end position="114"/>
    </location>
</feature>
<accession>A0A317DUB9</accession>
<dbReference type="Pfam" id="PF12172">
    <property type="entry name" value="zf-ChsH2"/>
    <property type="match status" value="1"/>
</dbReference>
<feature type="domain" description="ChsH2 rubredoxin-like zinc ribbon" evidence="2">
    <location>
        <begin position="17"/>
        <end position="51"/>
    </location>
</feature>
<keyword evidence="4" id="KW-1185">Reference proteome</keyword>
<dbReference type="InterPro" id="IPR052513">
    <property type="entry name" value="Thioester_dehydratase-like"/>
</dbReference>
<dbReference type="InterPro" id="IPR022002">
    <property type="entry name" value="ChsH2_Znr"/>
</dbReference>
<dbReference type="Proteomes" id="UP000245461">
    <property type="component" value="Unassembled WGS sequence"/>
</dbReference>